<name>A0ABX6YMC7_9MICO</name>
<dbReference type="Proteomes" id="UP000662814">
    <property type="component" value="Chromosome"/>
</dbReference>
<gene>
    <name evidence="1" type="ORF">HCR76_08070</name>
</gene>
<sequence length="157" mass="16889">MKIGRVIAVCLLTIAFGALLWLLGLAPSFAVAFGLLVPVIALLWACRADNDSAPWGPAEPYRGVGARQDISRLAWALRSTQGRVGDTARKRVRAVAAHRLERIGLHLDEPADEPAIIAAIGERAFAVVAPSSLTRCDRTDVDVALSRLSEPLKKESQ</sequence>
<dbReference type="EMBL" id="CP061169">
    <property type="protein sequence ID" value="QPZ39959.1"/>
    <property type="molecule type" value="Genomic_DNA"/>
</dbReference>
<keyword evidence="2" id="KW-1185">Reference proteome</keyword>
<dbReference type="RefSeq" id="WP_166989842.1">
    <property type="nucleotide sequence ID" value="NZ_CP061169.1"/>
</dbReference>
<organism evidence="1 2">
    <name type="scientific">Paramicrobacterium chengjingii</name>
    <dbReference type="NCBI Taxonomy" id="2769067"/>
    <lineage>
        <taxon>Bacteria</taxon>
        <taxon>Bacillati</taxon>
        <taxon>Actinomycetota</taxon>
        <taxon>Actinomycetes</taxon>
        <taxon>Micrococcales</taxon>
        <taxon>Microbacteriaceae</taxon>
        <taxon>Paramicrobacterium</taxon>
    </lineage>
</organism>
<proteinExistence type="predicted"/>
<evidence type="ECO:0000313" key="2">
    <source>
        <dbReference type="Proteomes" id="UP000662814"/>
    </source>
</evidence>
<protein>
    <submittedName>
        <fullName evidence="1">Uncharacterized protein</fullName>
    </submittedName>
</protein>
<evidence type="ECO:0000313" key="1">
    <source>
        <dbReference type="EMBL" id="QPZ39959.1"/>
    </source>
</evidence>
<accession>A0ABX6YMC7</accession>
<reference evidence="1 2" key="1">
    <citation type="submission" date="2020-12" db="EMBL/GenBank/DDBJ databases">
        <title>Microbacterium sp. HY060.</title>
        <authorList>
            <person name="Zhou J."/>
        </authorList>
    </citation>
    <scope>NUCLEOTIDE SEQUENCE [LARGE SCALE GENOMIC DNA]</scope>
    <source>
        <strain evidence="1 2">HY60</strain>
    </source>
</reference>